<keyword evidence="9" id="KW-1185">Reference proteome</keyword>
<evidence type="ECO:0000256" key="2">
    <source>
        <dbReference type="ARBA" id="ARBA00022692"/>
    </source>
</evidence>
<keyword evidence="4 6" id="KW-0472">Membrane</keyword>
<feature type="transmembrane region" description="Helical" evidence="6">
    <location>
        <begin position="585"/>
        <end position="606"/>
    </location>
</feature>
<name>A0ABD5VDZ3_9EURY</name>
<feature type="transmembrane region" description="Helical" evidence="6">
    <location>
        <begin position="234"/>
        <end position="256"/>
    </location>
</feature>
<evidence type="ECO:0000256" key="1">
    <source>
        <dbReference type="ARBA" id="ARBA00004141"/>
    </source>
</evidence>
<dbReference type="Proteomes" id="UP001596395">
    <property type="component" value="Unassembled WGS sequence"/>
</dbReference>
<feature type="domain" description="ABC-2 type transporter transmembrane" evidence="7">
    <location>
        <begin position="232"/>
        <end position="409"/>
    </location>
</feature>
<evidence type="ECO:0000256" key="5">
    <source>
        <dbReference type="SAM" id="MobiDB-lite"/>
    </source>
</evidence>
<keyword evidence="2 6" id="KW-0812">Transmembrane</keyword>
<evidence type="ECO:0000256" key="4">
    <source>
        <dbReference type="ARBA" id="ARBA00023136"/>
    </source>
</evidence>
<evidence type="ECO:0000259" key="7">
    <source>
        <dbReference type="Pfam" id="PF12698"/>
    </source>
</evidence>
<feature type="transmembrane region" description="Helical" evidence="6">
    <location>
        <begin position="391"/>
        <end position="413"/>
    </location>
</feature>
<comment type="subcellular location">
    <subcellularLocation>
        <location evidence="1">Membrane</location>
        <topology evidence="1">Multi-pass membrane protein</topology>
    </subcellularLocation>
</comment>
<protein>
    <submittedName>
        <fullName evidence="8">ABC transporter permease</fullName>
    </submittedName>
</protein>
<sequence>MKLRKTLRIARWEVTKSAGTLDRTTVAFAVLVLAVGIAAGPALVSDVSLDEGIYRVGVDESSPYYDVVQQNERLVAGSPRGELGDDVSVLVRNGQFQQADTRKGAAAYDELRTAIRQYNDRSLAAQVDRGESEEYAAFPVVVTLQYVERVSQPLPGVDGGGNDGGGGAGGDAGGDGAGGGGGASGGGAGGGIGGGLGGGDDGPVRAPSVGSGAGGSDTTGTPGALSPPFPFQSLVLAFLFIVPMNFVVQAYGSTIINERVNRRGELMLVSPVTRGDIIAGKTLPYFAALLAVCAGIAVVVGGDPYSLAAVPPILAAVTPIALLFLAATFVGGMFARSFKELTFVTIAVSVFLTAYVFVPAIFSDITPIALISPLTLVVRHLRDVGFTTVEYLYSTGPFYLAALVLFAVGASVYREEDMFTQKRLGAKALDAVATFVHSKKSVAAVTMAALPFVFVAELLVIAVVFPIPSVVALPLLLAAIAVVEELAKSLASYAGFTHDRFENSTLAAVGVGVAAGVGFFLAEKATLVVQLVGMGNVEYGRAAFTTVPTDASPLLVLALLFLPLGLHVLTATISAIGAQKGRTTYALAFLTAVFVHLGYNGLVIGLRSGVA</sequence>
<evidence type="ECO:0000313" key="8">
    <source>
        <dbReference type="EMBL" id="MFC6953659.1"/>
    </source>
</evidence>
<dbReference type="RefSeq" id="WP_336350614.1">
    <property type="nucleotide sequence ID" value="NZ_JAZAQL010000002.1"/>
</dbReference>
<evidence type="ECO:0000313" key="9">
    <source>
        <dbReference type="Proteomes" id="UP001596395"/>
    </source>
</evidence>
<keyword evidence="3 6" id="KW-1133">Transmembrane helix</keyword>
<accession>A0ABD5VDZ3</accession>
<dbReference type="GO" id="GO:0016020">
    <property type="term" value="C:membrane"/>
    <property type="evidence" value="ECO:0007669"/>
    <property type="project" value="UniProtKB-SubCell"/>
</dbReference>
<feature type="transmembrane region" description="Helical" evidence="6">
    <location>
        <begin position="442"/>
        <end position="465"/>
    </location>
</feature>
<dbReference type="InterPro" id="IPR013525">
    <property type="entry name" value="ABC2_TM"/>
</dbReference>
<feature type="transmembrane region" description="Helical" evidence="6">
    <location>
        <begin position="503"/>
        <end position="522"/>
    </location>
</feature>
<feature type="transmembrane region" description="Helical" evidence="6">
    <location>
        <begin position="554"/>
        <end position="578"/>
    </location>
</feature>
<feature type="compositionally biased region" description="Gly residues" evidence="5">
    <location>
        <begin position="157"/>
        <end position="201"/>
    </location>
</feature>
<dbReference type="EMBL" id="JBHSXN010000002">
    <property type="protein sequence ID" value="MFC6953659.1"/>
    <property type="molecule type" value="Genomic_DNA"/>
</dbReference>
<evidence type="ECO:0000256" key="6">
    <source>
        <dbReference type="SAM" id="Phobius"/>
    </source>
</evidence>
<gene>
    <name evidence="8" type="ORF">ACFQGB_12370</name>
</gene>
<feature type="region of interest" description="Disordered" evidence="5">
    <location>
        <begin position="153"/>
        <end position="224"/>
    </location>
</feature>
<feature type="transmembrane region" description="Helical" evidence="6">
    <location>
        <begin position="471"/>
        <end position="491"/>
    </location>
</feature>
<reference evidence="8 9" key="1">
    <citation type="journal article" date="2019" name="Int. J. Syst. Evol. Microbiol.">
        <title>The Global Catalogue of Microorganisms (GCM) 10K type strain sequencing project: providing services to taxonomists for standard genome sequencing and annotation.</title>
        <authorList>
            <consortium name="The Broad Institute Genomics Platform"/>
            <consortium name="The Broad Institute Genome Sequencing Center for Infectious Disease"/>
            <person name="Wu L."/>
            <person name="Ma J."/>
        </authorList>
    </citation>
    <scope>NUCLEOTIDE SEQUENCE [LARGE SCALE GENOMIC DNA]</scope>
    <source>
        <strain evidence="8 9">GX26</strain>
    </source>
</reference>
<feature type="transmembrane region" description="Helical" evidence="6">
    <location>
        <begin position="21"/>
        <end position="44"/>
    </location>
</feature>
<dbReference type="Pfam" id="PF12698">
    <property type="entry name" value="ABC2_membrane_3"/>
    <property type="match status" value="1"/>
</dbReference>
<comment type="caution">
    <text evidence="8">The sequence shown here is derived from an EMBL/GenBank/DDBJ whole genome shotgun (WGS) entry which is preliminary data.</text>
</comment>
<proteinExistence type="predicted"/>
<feature type="transmembrane region" description="Helical" evidence="6">
    <location>
        <begin position="313"/>
        <end position="334"/>
    </location>
</feature>
<feature type="transmembrane region" description="Helical" evidence="6">
    <location>
        <begin position="341"/>
        <end position="371"/>
    </location>
</feature>
<dbReference type="AlphaFoldDB" id="A0ABD5VDZ3"/>
<feature type="transmembrane region" description="Helical" evidence="6">
    <location>
        <begin position="283"/>
        <end position="301"/>
    </location>
</feature>
<organism evidence="8 9">
    <name type="scientific">Halorubellus litoreus</name>
    <dbReference type="NCBI Taxonomy" id="755308"/>
    <lineage>
        <taxon>Archaea</taxon>
        <taxon>Methanobacteriati</taxon>
        <taxon>Methanobacteriota</taxon>
        <taxon>Stenosarchaea group</taxon>
        <taxon>Halobacteria</taxon>
        <taxon>Halobacteriales</taxon>
        <taxon>Halorubellaceae</taxon>
        <taxon>Halorubellus</taxon>
    </lineage>
</organism>
<evidence type="ECO:0000256" key="3">
    <source>
        <dbReference type="ARBA" id="ARBA00022989"/>
    </source>
</evidence>